<dbReference type="InterPro" id="IPR012310">
    <property type="entry name" value="DNA_ligase_ATP-dep_cent"/>
</dbReference>
<evidence type="ECO:0000256" key="3">
    <source>
        <dbReference type="ARBA" id="ARBA00022598"/>
    </source>
</evidence>
<dbReference type="Gene3D" id="2.40.50.140">
    <property type="entry name" value="Nucleic acid-binding proteins"/>
    <property type="match status" value="1"/>
</dbReference>
<comment type="catalytic activity">
    <reaction evidence="20">
        <text>ATP + (deoxyribonucleotide)n-3'-hydroxyl + 5'-phospho-(deoxyribonucleotide)m = (deoxyribonucleotide)n+m + AMP + diphosphate.</text>
        <dbReference type="EC" id="6.5.1.1"/>
    </reaction>
</comment>
<reference evidence="25" key="2">
    <citation type="submission" date="2020-09" db="EMBL/GenBank/DDBJ databases">
        <authorList>
            <person name="Sun Q."/>
            <person name="Zhou Y."/>
        </authorList>
    </citation>
    <scope>NUCLEOTIDE SEQUENCE</scope>
    <source>
        <strain evidence="25">CGMCC 1.12813</strain>
    </source>
</reference>
<dbReference type="InterPro" id="IPR014145">
    <property type="entry name" value="LigD_pol_dom"/>
</dbReference>
<dbReference type="InterPro" id="IPR016059">
    <property type="entry name" value="DNA_ligase_ATP-dep_CS"/>
</dbReference>
<dbReference type="CDD" id="cd04863">
    <property type="entry name" value="MtLigD_Pol_like"/>
    <property type="match status" value="1"/>
</dbReference>
<dbReference type="Pfam" id="PF21686">
    <property type="entry name" value="LigD_Prim-Pol"/>
    <property type="match status" value="1"/>
</dbReference>
<accession>A0A916WEV9</accession>
<feature type="region of interest" description="Disordered" evidence="23">
    <location>
        <begin position="481"/>
        <end position="520"/>
    </location>
</feature>
<keyword evidence="8" id="KW-0547">Nucleotide-binding</keyword>
<dbReference type="Proteomes" id="UP000606922">
    <property type="component" value="Unassembled WGS sequence"/>
</dbReference>
<evidence type="ECO:0000256" key="2">
    <source>
        <dbReference type="ARBA" id="ARBA00012727"/>
    </source>
</evidence>
<keyword evidence="11" id="KW-0269">Exonuclease</keyword>
<keyword evidence="3 25" id="KW-0436">Ligase</keyword>
<keyword evidence="10" id="KW-0378">Hydrolase</keyword>
<organism evidence="25 26">
    <name type="scientific">Conyzicola nivalis</name>
    <dbReference type="NCBI Taxonomy" id="1477021"/>
    <lineage>
        <taxon>Bacteria</taxon>
        <taxon>Bacillati</taxon>
        <taxon>Actinomycetota</taxon>
        <taxon>Actinomycetes</taxon>
        <taxon>Micrococcales</taxon>
        <taxon>Microbacteriaceae</taxon>
        <taxon>Conyzicola</taxon>
    </lineage>
</organism>
<keyword evidence="6" id="KW-0540">Nuclease</keyword>
<comment type="cofactor">
    <cofactor evidence="1">
        <name>Mn(2+)</name>
        <dbReference type="ChEBI" id="CHEBI:29035"/>
    </cofactor>
</comment>
<keyword evidence="13" id="KW-0239">DNA-directed DNA polymerase</keyword>
<dbReference type="NCBIfam" id="NF007210">
    <property type="entry name" value="PRK09632.1"/>
    <property type="match status" value="1"/>
</dbReference>
<evidence type="ECO:0000256" key="13">
    <source>
        <dbReference type="ARBA" id="ARBA00022932"/>
    </source>
</evidence>
<dbReference type="InterPro" id="IPR052171">
    <property type="entry name" value="NHEJ_LigD"/>
</dbReference>
<proteinExistence type="inferred from homology"/>
<dbReference type="GO" id="GO:0003910">
    <property type="term" value="F:DNA ligase (ATP) activity"/>
    <property type="evidence" value="ECO:0007669"/>
    <property type="project" value="UniProtKB-EC"/>
</dbReference>
<dbReference type="EMBL" id="BMGB01000001">
    <property type="protein sequence ID" value="GGA92851.1"/>
    <property type="molecule type" value="Genomic_DNA"/>
</dbReference>
<dbReference type="InterPro" id="IPR014144">
    <property type="entry name" value="LigD_PE_domain"/>
</dbReference>
<evidence type="ECO:0000313" key="26">
    <source>
        <dbReference type="Proteomes" id="UP000606922"/>
    </source>
</evidence>
<evidence type="ECO:0000256" key="17">
    <source>
        <dbReference type="ARBA" id="ARBA00023211"/>
    </source>
</evidence>
<dbReference type="Gene3D" id="3.90.920.10">
    <property type="entry name" value="DNA primase, PRIM domain"/>
    <property type="match status" value="1"/>
</dbReference>
<dbReference type="Pfam" id="PF04679">
    <property type="entry name" value="DNA_ligase_A_C"/>
    <property type="match status" value="1"/>
</dbReference>
<dbReference type="NCBIfam" id="TIGR02778">
    <property type="entry name" value="ligD_pol"/>
    <property type="match status" value="1"/>
</dbReference>
<protein>
    <recommendedName>
        <fullName evidence="2">DNA ligase (ATP)</fullName>
        <ecNumber evidence="2">6.5.1.1</ecNumber>
    </recommendedName>
    <alternativeName>
        <fullName evidence="19">NHEJ DNA polymerase</fullName>
    </alternativeName>
</protein>
<dbReference type="CDD" id="cd07906">
    <property type="entry name" value="Adenylation_DNA_ligase_LigD_LigC"/>
    <property type="match status" value="1"/>
</dbReference>
<dbReference type="PROSITE" id="PS00697">
    <property type="entry name" value="DNA_LIGASE_A1"/>
    <property type="match status" value="1"/>
</dbReference>
<evidence type="ECO:0000256" key="6">
    <source>
        <dbReference type="ARBA" id="ARBA00022722"/>
    </source>
</evidence>
<dbReference type="CDD" id="cd07971">
    <property type="entry name" value="OBF_DNA_ligase_LigD"/>
    <property type="match status" value="1"/>
</dbReference>
<keyword evidence="18" id="KW-0511">Multifunctional enzyme</keyword>
<dbReference type="EC" id="6.5.1.1" evidence="2"/>
<keyword evidence="12" id="KW-0067">ATP-binding</keyword>
<sequence length="830" mass="91117">MAASTAEDQVVSVDGHRVKLTNLDKVLYPSTGTTKRDVIDYYARIAEFLIPHAANRPATRKRWVHGVGTADDPGQVFFQKNLDDSTPSWVKRRAIAHKEHTNEYPLVNDLATLTWLAQIAALEIHVPQWQFGRTGTQKNPDRLVLDLDPGPGVGLAECAEVARFAREILAGMGLDPLPVTSGSKGIHLYAALDGKQTSDEVATVAHELARVLEADHPDLVVSDMKKSLRDGRVLVDWSQNNGNKTTIVPYSLRGRERPTVAAPRTWRELAGKNFAQLEYTEVLARVAKNGDPLEGLTAGHLASLEPTPERMAGFVAAGAASTGTDRLEKYRSMRDGSKTPEPVPAEAAEPSDGFSFVIQEHHARRLHYDFRLEHDGVLVSWALPKGVPTDSKTNHLAVQTEDHPLEYGSFEGRIPTGEYGAGEVTIWDAGTYELEKWRDGEEVIAVLHGEKHGTHRYALIHSGGEGRAENNWLIHLMKEQPADPPKDAAPDDTAPAARGKADRAAPARSGSKPPSPMLATLGSTTEAAFDDESDWAFEMKWDGVRAIAEVRAGELRLFSRNGVDISVSYPELGALVEAVDGDAVLDGEIVALDKRGRPDFSLLQGRMHLRKQADVDKAAKSIPATFMVFDILERDGTGLMRREYVDRRAVLEETVHPDAVIQVPPVFDGDLAAAMESSGSLGLEGVMAKKLDGRYSPGVRSRTWLKLKHHRAQEVVIVGWRPGHGSRARRVGSLLMGVPEGDGIRYVGRVGTGFDDRALDEMMPRLKKLARKTSAVVDVPTADARDAVWVSPKLVGEVEFAEWTPTRRLRQPSWRGWRPDKEVADVKVEG</sequence>
<evidence type="ECO:0000256" key="21">
    <source>
        <dbReference type="ARBA" id="ARBA00049981"/>
    </source>
</evidence>
<evidence type="ECO:0000256" key="8">
    <source>
        <dbReference type="ARBA" id="ARBA00022741"/>
    </source>
</evidence>
<keyword evidence="14" id="KW-0238">DNA-binding</keyword>
<keyword evidence="15" id="KW-0233">DNA recombination</keyword>
<keyword evidence="16" id="KW-0234">DNA repair</keyword>
<dbReference type="GO" id="GO:0003887">
    <property type="term" value="F:DNA-directed DNA polymerase activity"/>
    <property type="evidence" value="ECO:0007669"/>
    <property type="project" value="UniProtKB-KW"/>
</dbReference>
<keyword evidence="7" id="KW-0479">Metal-binding</keyword>
<comment type="caution">
    <text evidence="25">The sequence shown here is derived from an EMBL/GenBank/DDBJ whole genome shotgun (WGS) entry which is preliminary data.</text>
</comment>
<dbReference type="NCBIfam" id="TIGR02777">
    <property type="entry name" value="LigD_PE_dom"/>
    <property type="match status" value="1"/>
</dbReference>
<dbReference type="Gene3D" id="3.30.470.30">
    <property type="entry name" value="DNA ligase/mRNA capping enzyme"/>
    <property type="match status" value="1"/>
</dbReference>
<gene>
    <name evidence="25" type="ORF">GCM10010979_04280</name>
</gene>
<dbReference type="InterPro" id="IPR012309">
    <property type="entry name" value="DNA_ligase_ATP-dep_C"/>
</dbReference>
<dbReference type="GO" id="GO:0046872">
    <property type="term" value="F:metal ion binding"/>
    <property type="evidence" value="ECO:0007669"/>
    <property type="project" value="UniProtKB-KW"/>
</dbReference>
<dbReference type="Pfam" id="PF01068">
    <property type="entry name" value="DNA_ligase_A_M"/>
    <property type="match status" value="1"/>
</dbReference>
<dbReference type="GO" id="GO:0004527">
    <property type="term" value="F:exonuclease activity"/>
    <property type="evidence" value="ECO:0007669"/>
    <property type="project" value="UniProtKB-KW"/>
</dbReference>
<evidence type="ECO:0000256" key="5">
    <source>
        <dbReference type="ARBA" id="ARBA00022695"/>
    </source>
</evidence>
<dbReference type="Pfam" id="PF13298">
    <property type="entry name" value="LigD_N"/>
    <property type="match status" value="1"/>
</dbReference>
<reference evidence="25" key="1">
    <citation type="journal article" date="2014" name="Int. J. Syst. Evol. Microbiol.">
        <title>Complete genome sequence of Corynebacterium casei LMG S-19264T (=DSM 44701T), isolated from a smear-ripened cheese.</title>
        <authorList>
            <consortium name="US DOE Joint Genome Institute (JGI-PGF)"/>
            <person name="Walter F."/>
            <person name="Albersmeier A."/>
            <person name="Kalinowski J."/>
            <person name="Ruckert C."/>
        </authorList>
    </citation>
    <scope>NUCLEOTIDE SEQUENCE</scope>
    <source>
        <strain evidence="25">CGMCC 1.12813</strain>
    </source>
</reference>
<name>A0A916WEV9_9MICO</name>
<evidence type="ECO:0000256" key="22">
    <source>
        <dbReference type="ARBA" id="ARBA00049990"/>
    </source>
</evidence>
<evidence type="ECO:0000256" key="19">
    <source>
        <dbReference type="ARBA" id="ARBA00029943"/>
    </source>
</evidence>
<dbReference type="GO" id="GO:0003677">
    <property type="term" value="F:DNA binding"/>
    <property type="evidence" value="ECO:0007669"/>
    <property type="project" value="UniProtKB-KW"/>
</dbReference>
<dbReference type="AlphaFoldDB" id="A0A916WEV9"/>
<dbReference type="PANTHER" id="PTHR42705:SF2">
    <property type="entry name" value="BIFUNCTIONAL NON-HOMOLOGOUS END JOINING PROTEIN LIGD"/>
    <property type="match status" value="1"/>
</dbReference>
<evidence type="ECO:0000256" key="12">
    <source>
        <dbReference type="ARBA" id="ARBA00022840"/>
    </source>
</evidence>
<evidence type="ECO:0000256" key="16">
    <source>
        <dbReference type="ARBA" id="ARBA00023204"/>
    </source>
</evidence>
<evidence type="ECO:0000256" key="9">
    <source>
        <dbReference type="ARBA" id="ARBA00022763"/>
    </source>
</evidence>
<dbReference type="InterPro" id="IPR012340">
    <property type="entry name" value="NA-bd_OB-fold"/>
</dbReference>
<comment type="similarity">
    <text evidence="21">In the C-terminal section; belongs to the ATP-dependent DNA ligase family.</text>
</comment>
<evidence type="ECO:0000256" key="11">
    <source>
        <dbReference type="ARBA" id="ARBA00022839"/>
    </source>
</evidence>
<dbReference type="InterPro" id="IPR014146">
    <property type="entry name" value="LigD_ligase_dom"/>
</dbReference>
<evidence type="ECO:0000256" key="14">
    <source>
        <dbReference type="ARBA" id="ARBA00023125"/>
    </source>
</evidence>
<evidence type="ECO:0000313" key="25">
    <source>
        <dbReference type="EMBL" id="GGA92851.1"/>
    </source>
</evidence>
<dbReference type="Gene3D" id="3.30.1490.70">
    <property type="match status" value="1"/>
</dbReference>
<keyword evidence="4" id="KW-0808">Transferase</keyword>
<dbReference type="PROSITE" id="PS50160">
    <property type="entry name" value="DNA_LIGASE_A3"/>
    <property type="match status" value="1"/>
</dbReference>
<dbReference type="PANTHER" id="PTHR42705">
    <property type="entry name" value="BIFUNCTIONAL NON-HOMOLOGOUS END JOINING PROTEIN LIGD"/>
    <property type="match status" value="1"/>
</dbReference>
<keyword evidence="17" id="KW-0464">Manganese</keyword>
<evidence type="ECO:0000256" key="4">
    <source>
        <dbReference type="ARBA" id="ARBA00022679"/>
    </source>
</evidence>
<evidence type="ECO:0000256" key="15">
    <source>
        <dbReference type="ARBA" id="ARBA00023172"/>
    </source>
</evidence>
<dbReference type="SUPFAM" id="SSF56091">
    <property type="entry name" value="DNA ligase/mRNA capping enzyme, catalytic domain"/>
    <property type="match status" value="1"/>
</dbReference>
<keyword evidence="5" id="KW-0548">Nucleotidyltransferase</keyword>
<evidence type="ECO:0000256" key="1">
    <source>
        <dbReference type="ARBA" id="ARBA00001936"/>
    </source>
</evidence>
<dbReference type="NCBIfam" id="TIGR02779">
    <property type="entry name" value="NHEJ_ligase_lig"/>
    <property type="match status" value="1"/>
</dbReference>
<keyword evidence="9" id="KW-0227">DNA damage</keyword>
<evidence type="ECO:0000256" key="18">
    <source>
        <dbReference type="ARBA" id="ARBA00023268"/>
    </source>
</evidence>
<evidence type="ECO:0000256" key="20">
    <source>
        <dbReference type="ARBA" id="ARBA00034003"/>
    </source>
</evidence>
<dbReference type="GO" id="GO:0005524">
    <property type="term" value="F:ATP binding"/>
    <property type="evidence" value="ECO:0007669"/>
    <property type="project" value="UniProtKB-KW"/>
</dbReference>
<dbReference type="GO" id="GO:0006281">
    <property type="term" value="P:DNA repair"/>
    <property type="evidence" value="ECO:0007669"/>
    <property type="project" value="UniProtKB-KW"/>
</dbReference>
<dbReference type="InterPro" id="IPR033649">
    <property type="entry name" value="MtLigD_Pol-like"/>
</dbReference>
<dbReference type="RefSeq" id="WP_188509062.1">
    <property type="nucleotide sequence ID" value="NZ_BMGB01000001.1"/>
</dbReference>
<dbReference type="GO" id="GO:0006310">
    <property type="term" value="P:DNA recombination"/>
    <property type="evidence" value="ECO:0007669"/>
    <property type="project" value="UniProtKB-KW"/>
</dbReference>
<feature type="domain" description="ATP-dependent DNA ligase family profile" evidence="24">
    <location>
        <begin position="617"/>
        <end position="740"/>
    </location>
</feature>
<evidence type="ECO:0000259" key="24">
    <source>
        <dbReference type="PROSITE" id="PS50160"/>
    </source>
</evidence>
<evidence type="ECO:0000256" key="10">
    <source>
        <dbReference type="ARBA" id="ARBA00022801"/>
    </source>
</evidence>
<evidence type="ECO:0000256" key="7">
    <source>
        <dbReference type="ARBA" id="ARBA00022723"/>
    </source>
</evidence>
<keyword evidence="26" id="KW-1185">Reference proteome</keyword>
<dbReference type="SUPFAM" id="SSF50249">
    <property type="entry name" value="Nucleic acid-binding proteins"/>
    <property type="match status" value="1"/>
</dbReference>
<evidence type="ECO:0000256" key="23">
    <source>
        <dbReference type="SAM" id="MobiDB-lite"/>
    </source>
</evidence>
<comment type="similarity">
    <text evidence="22">In the N-terminal section; belongs to the LigD polymerase family.</text>
</comment>